<reference evidence="1" key="1">
    <citation type="journal article" date="2015" name="Nature">
        <title>Complex archaea that bridge the gap between prokaryotes and eukaryotes.</title>
        <authorList>
            <person name="Spang A."/>
            <person name="Saw J.H."/>
            <person name="Jorgensen S.L."/>
            <person name="Zaremba-Niedzwiedzka K."/>
            <person name="Martijn J."/>
            <person name="Lind A.E."/>
            <person name="van Eijk R."/>
            <person name="Schleper C."/>
            <person name="Guy L."/>
            <person name="Ettema T.J."/>
        </authorList>
    </citation>
    <scope>NUCLEOTIDE SEQUENCE</scope>
</reference>
<dbReference type="PROSITE" id="PS51257">
    <property type="entry name" value="PROKAR_LIPOPROTEIN"/>
    <property type="match status" value="1"/>
</dbReference>
<comment type="caution">
    <text evidence="1">The sequence shown here is derived from an EMBL/GenBank/DDBJ whole genome shotgun (WGS) entry which is preliminary data.</text>
</comment>
<accession>A0A0F9LZJ1</accession>
<protein>
    <recommendedName>
        <fullName evidence="2">Lipoprotein</fullName>
    </recommendedName>
</protein>
<proteinExistence type="predicted"/>
<name>A0A0F9LZJ1_9ZZZZ</name>
<gene>
    <name evidence="1" type="ORF">LCGC14_1217550</name>
</gene>
<evidence type="ECO:0000313" key="1">
    <source>
        <dbReference type="EMBL" id="KKM92526.1"/>
    </source>
</evidence>
<dbReference type="EMBL" id="LAZR01006381">
    <property type="protein sequence ID" value="KKM92526.1"/>
    <property type="molecule type" value="Genomic_DNA"/>
</dbReference>
<sequence>MKKLLFIPLLFLIGCAPLFIYEYQYTHDSKPFKEIAQLEKQGWEVVGKEGGAVWTVTEQFEDGTVKSEPAYYNFRLRRVTLHNHEH</sequence>
<dbReference type="AlphaFoldDB" id="A0A0F9LZJ1"/>
<evidence type="ECO:0008006" key="2">
    <source>
        <dbReference type="Google" id="ProtNLM"/>
    </source>
</evidence>
<organism evidence="1">
    <name type="scientific">marine sediment metagenome</name>
    <dbReference type="NCBI Taxonomy" id="412755"/>
    <lineage>
        <taxon>unclassified sequences</taxon>
        <taxon>metagenomes</taxon>
        <taxon>ecological metagenomes</taxon>
    </lineage>
</organism>